<dbReference type="GO" id="GO:0001508">
    <property type="term" value="P:action potential"/>
    <property type="evidence" value="ECO:0007669"/>
    <property type="project" value="TreeGrafter"/>
</dbReference>
<dbReference type="GO" id="GO:0008076">
    <property type="term" value="C:voltage-gated potassium channel complex"/>
    <property type="evidence" value="ECO:0007669"/>
    <property type="project" value="InterPro"/>
</dbReference>
<dbReference type="InterPro" id="IPR003971">
    <property type="entry name" value="K_chnl_volt-dep_Kv5/Kv9"/>
</dbReference>
<dbReference type="InterPro" id="IPR011333">
    <property type="entry name" value="SKP1/BTB/POZ_sf"/>
</dbReference>
<evidence type="ECO:0000256" key="5">
    <source>
        <dbReference type="ARBA" id="ARBA00023065"/>
    </source>
</evidence>
<sequence length="300" mass="34474">MASGSAAMVTLNGKELSLDTTDKLIDDKMNNKYADEDVEARMPLDRISHKNSMRDNTPDSILRLNIGGSSYRIRIRSITKFGPKTLLGRFVLMNHEHRRQWADWYFEEQDEYFFERVPRYFDPIYDFYATGKLHVPKDLCFDKFMAELRFWAVSKSRMDECCSPFAQYCVQLDHRATEKDHFIGVRCANLRRRLWLVLEGHSHSKWWKAFEVVSTAFVVLSISALILGSLPEFQVPQKTGDGQLVYATATYPTYPNTGGGMTVESRTVVRDGGDPQVSSNSAVFIAFLKRLSLVVRREVN</sequence>
<dbReference type="InterPro" id="IPR027359">
    <property type="entry name" value="Volt_channel_dom_sf"/>
</dbReference>
<dbReference type="PANTHER" id="PTHR11537">
    <property type="entry name" value="VOLTAGE-GATED POTASSIUM CHANNEL"/>
    <property type="match status" value="1"/>
</dbReference>
<evidence type="ECO:0000259" key="8">
    <source>
        <dbReference type="Pfam" id="PF02214"/>
    </source>
</evidence>
<keyword evidence="7" id="KW-0407">Ion channel</keyword>
<evidence type="ECO:0000313" key="9">
    <source>
        <dbReference type="Proteomes" id="UP000095283"/>
    </source>
</evidence>
<reference evidence="10" key="1">
    <citation type="submission" date="2016-11" db="UniProtKB">
        <authorList>
            <consortium name="WormBaseParasite"/>
        </authorList>
    </citation>
    <scope>IDENTIFICATION</scope>
</reference>
<keyword evidence="6" id="KW-0472">Membrane</keyword>
<dbReference type="GO" id="GO:0051260">
    <property type="term" value="P:protein homooligomerization"/>
    <property type="evidence" value="ECO:0007669"/>
    <property type="project" value="InterPro"/>
</dbReference>
<organism evidence="9 10">
    <name type="scientific">Heterorhabditis bacteriophora</name>
    <name type="common">Entomopathogenic nematode worm</name>
    <dbReference type="NCBI Taxonomy" id="37862"/>
    <lineage>
        <taxon>Eukaryota</taxon>
        <taxon>Metazoa</taxon>
        <taxon>Ecdysozoa</taxon>
        <taxon>Nematoda</taxon>
        <taxon>Chromadorea</taxon>
        <taxon>Rhabditida</taxon>
        <taxon>Rhabditina</taxon>
        <taxon>Rhabditomorpha</taxon>
        <taxon>Strongyloidea</taxon>
        <taxon>Heterorhabditidae</taxon>
        <taxon>Heterorhabditis</taxon>
    </lineage>
</organism>
<comment type="subcellular location">
    <subcellularLocation>
        <location evidence="1">Membrane</location>
        <topology evidence="1">Multi-pass membrane protein</topology>
    </subcellularLocation>
</comment>
<protein>
    <submittedName>
        <fullName evidence="10">BTB_2 domain-containing protein</fullName>
    </submittedName>
</protein>
<keyword evidence="3" id="KW-0812">Transmembrane</keyword>
<accession>A0A1I7XS41</accession>
<evidence type="ECO:0000256" key="3">
    <source>
        <dbReference type="ARBA" id="ARBA00022692"/>
    </source>
</evidence>
<dbReference type="PRINTS" id="PR01494">
    <property type="entry name" value="KV9CHANNEL"/>
</dbReference>
<keyword evidence="5" id="KW-0406">Ion transport</keyword>
<dbReference type="PANTHER" id="PTHR11537:SF114">
    <property type="entry name" value="BTB DOMAIN-CONTAINING PROTEIN"/>
    <property type="match status" value="1"/>
</dbReference>
<dbReference type="PRINTS" id="PR00169">
    <property type="entry name" value="KCHANNEL"/>
</dbReference>
<dbReference type="GO" id="GO:0005251">
    <property type="term" value="F:delayed rectifier potassium channel activity"/>
    <property type="evidence" value="ECO:0007669"/>
    <property type="project" value="TreeGrafter"/>
</dbReference>
<dbReference type="InterPro" id="IPR003131">
    <property type="entry name" value="T1-type_BTB"/>
</dbReference>
<keyword evidence="9" id="KW-1185">Reference proteome</keyword>
<dbReference type="SUPFAM" id="SSF54695">
    <property type="entry name" value="POZ domain"/>
    <property type="match status" value="1"/>
</dbReference>
<dbReference type="WBParaSite" id="Hba_20303">
    <property type="protein sequence ID" value="Hba_20303"/>
    <property type="gene ID" value="Hba_20303"/>
</dbReference>
<evidence type="ECO:0000256" key="2">
    <source>
        <dbReference type="ARBA" id="ARBA00022448"/>
    </source>
</evidence>
<proteinExistence type="predicted"/>
<dbReference type="Gene3D" id="3.30.710.10">
    <property type="entry name" value="Potassium Channel Kv1.1, Chain A"/>
    <property type="match status" value="1"/>
</dbReference>
<keyword evidence="4" id="KW-1133">Transmembrane helix</keyword>
<evidence type="ECO:0000313" key="10">
    <source>
        <dbReference type="WBParaSite" id="Hba_20303"/>
    </source>
</evidence>
<dbReference type="Gene3D" id="1.20.120.350">
    <property type="entry name" value="Voltage-gated potassium channels. Chain C"/>
    <property type="match status" value="1"/>
</dbReference>
<evidence type="ECO:0000256" key="7">
    <source>
        <dbReference type="ARBA" id="ARBA00023303"/>
    </source>
</evidence>
<dbReference type="Pfam" id="PF02214">
    <property type="entry name" value="BTB_2"/>
    <property type="match status" value="1"/>
</dbReference>
<dbReference type="Proteomes" id="UP000095283">
    <property type="component" value="Unplaced"/>
</dbReference>
<keyword evidence="2" id="KW-0813">Transport</keyword>
<evidence type="ECO:0000256" key="6">
    <source>
        <dbReference type="ARBA" id="ARBA00023136"/>
    </source>
</evidence>
<name>A0A1I7XS41_HETBA</name>
<dbReference type="CDD" id="cd18317">
    <property type="entry name" value="BTB_POZ_Kv"/>
    <property type="match status" value="1"/>
</dbReference>
<dbReference type="InterPro" id="IPR028325">
    <property type="entry name" value="VG_K_chnl"/>
</dbReference>
<evidence type="ECO:0000256" key="4">
    <source>
        <dbReference type="ARBA" id="ARBA00022989"/>
    </source>
</evidence>
<dbReference type="AlphaFoldDB" id="A0A1I7XS41"/>
<evidence type="ECO:0000256" key="1">
    <source>
        <dbReference type="ARBA" id="ARBA00004141"/>
    </source>
</evidence>
<feature type="domain" description="Potassium channel tetramerisation-type BTB" evidence="8">
    <location>
        <begin position="62"/>
        <end position="161"/>
    </location>
</feature>